<dbReference type="GO" id="GO:0016460">
    <property type="term" value="C:myosin II complex"/>
    <property type="evidence" value="ECO:0007669"/>
    <property type="project" value="TreeGrafter"/>
</dbReference>
<keyword evidence="4" id="KW-1185">Reference proteome</keyword>
<dbReference type="InterPro" id="IPR002048">
    <property type="entry name" value="EF_hand_dom"/>
</dbReference>
<reference evidence="5" key="1">
    <citation type="submission" date="2025-08" db="UniProtKB">
        <authorList>
            <consortium name="RefSeq"/>
        </authorList>
    </citation>
    <scope>IDENTIFICATION</scope>
    <source>
        <strain evidence="5">11010-0011.00</strain>
        <tissue evidence="5">Whole body</tissue>
    </source>
</reference>
<evidence type="ECO:0000259" key="3">
    <source>
        <dbReference type="PROSITE" id="PS50222"/>
    </source>
</evidence>
<dbReference type="AlphaFoldDB" id="A0A6J2UHU5"/>
<feature type="domain" description="EF-hand" evidence="3">
    <location>
        <begin position="178"/>
        <end position="213"/>
    </location>
</feature>
<evidence type="ECO:0000313" key="5">
    <source>
        <dbReference type="RefSeq" id="XP_030387879.1"/>
    </source>
</evidence>
<dbReference type="Proteomes" id="UP000504634">
    <property type="component" value="Unplaced"/>
</dbReference>
<feature type="domain" description="EF-hand" evidence="3">
    <location>
        <begin position="116"/>
        <end position="151"/>
    </location>
</feature>
<dbReference type="OrthoDB" id="26525at2759"/>
<evidence type="ECO:0000313" key="4">
    <source>
        <dbReference type="Proteomes" id="UP000504634"/>
    </source>
</evidence>
<dbReference type="InterPro" id="IPR018247">
    <property type="entry name" value="EF_Hand_1_Ca_BS"/>
</dbReference>
<feature type="domain" description="EF-hand" evidence="3">
    <location>
        <begin position="43"/>
        <end position="78"/>
    </location>
</feature>
<dbReference type="CDD" id="cd00051">
    <property type="entry name" value="EFh"/>
    <property type="match status" value="3"/>
</dbReference>
<gene>
    <name evidence="5" type="primary">LOC115634358</name>
</gene>
<feature type="domain" description="EF-hand" evidence="3">
    <location>
        <begin position="214"/>
        <end position="249"/>
    </location>
</feature>
<dbReference type="GO" id="GO:0005509">
    <property type="term" value="F:calcium ion binding"/>
    <property type="evidence" value="ECO:0007669"/>
    <property type="project" value="InterPro"/>
</dbReference>
<keyword evidence="2" id="KW-0106">Calcium</keyword>
<proteinExistence type="predicted"/>
<feature type="domain" description="EF-hand" evidence="3">
    <location>
        <begin position="80"/>
        <end position="115"/>
    </location>
</feature>
<feature type="domain" description="EF-hand" evidence="3">
    <location>
        <begin position="287"/>
        <end position="318"/>
    </location>
</feature>
<dbReference type="Gene3D" id="1.10.238.10">
    <property type="entry name" value="EF-hand"/>
    <property type="match status" value="5"/>
</dbReference>
<evidence type="ECO:0000256" key="1">
    <source>
        <dbReference type="ARBA" id="ARBA00022737"/>
    </source>
</evidence>
<sequence>MDSSANEYLPLFQDVFEILNKEGDGSITTKELGTVIRALGRQPSDAELQDMINEVDADGNGSIEFPEFCKLLETKLTDLDKEDELREAFRIYDKDNNGYIGLSEIRTVMTALGEKMSDEEIDDLIREADLDQDGRISFDEFVNMMTSGESKLKHKGTPLLFSPQTQKKLKHKMEWTEDQVQEFRDAFSVFDRGGTGTITSTELGSVMRNLGQNPTEAELYDLIDEIDVDGNGEIDFMEFIQAMANRMQALNSEEELKEAFKVFDRDDDGYISQTELRSVMMNLGERFSDEEFDEMMKEIDLDNDGKISFTEFVNAMKY</sequence>
<evidence type="ECO:0000256" key="2">
    <source>
        <dbReference type="ARBA" id="ARBA00022837"/>
    </source>
</evidence>
<keyword evidence="1" id="KW-0677">Repeat</keyword>
<dbReference type="PANTHER" id="PTHR23048">
    <property type="entry name" value="MYOSIN LIGHT CHAIN 1, 3"/>
    <property type="match status" value="1"/>
</dbReference>
<dbReference type="SUPFAM" id="SSF47473">
    <property type="entry name" value="EF-hand"/>
    <property type="match status" value="2"/>
</dbReference>
<dbReference type="GeneID" id="115634358"/>
<protein>
    <submittedName>
        <fullName evidence="5">Caltractin-like</fullName>
    </submittedName>
</protein>
<dbReference type="RefSeq" id="XP_030387879.1">
    <property type="nucleotide sequence ID" value="XM_030532019.1"/>
</dbReference>
<dbReference type="PROSITE" id="PS00018">
    <property type="entry name" value="EF_HAND_1"/>
    <property type="match status" value="6"/>
</dbReference>
<dbReference type="PROSITE" id="PS50222">
    <property type="entry name" value="EF_HAND_2"/>
    <property type="match status" value="8"/>
</dbReference>
<dbReference type="InterPro" id="IPR011992">
    <property type="entry name" value="EF-hand-dom_pair"/>
</dbReference>
<dbReference type="SMART" id="SM00054">
    <property type="entry name" value="EFh"/>
    <property type="match status" value="8"/>
</dbReference>
<feature type="domain" description="EF-hand" evidence="3">
    <location>
        <begin position="7"/>
        <end position="42"/>
    </location>
</feature>
<dbReference type="Pfam" id="PF13499">
    <property type="entry name" value="EF-hand_7"/>
    <property type="match status" value="4"/>
</dbReference>
<feature type="domain" description="EF-hand" evidence="3">
    <location>
        <begin position="251"/>
        <end position="286"/>
    </location>
</feature>
<dbReference type="PANTHER" id="PTHR23048:SF0">
    <property type="entry name" value="CALMODULIN LIKE 3"/>
    <property type="match status" value="1"/>
</dbReference>
<organism evidence="4 5">
    <name type="scientific">Drosophila lebanonensis</name>
    <name type="common">Fruit fly</name>
    <name type="synonym">Scaptodrosophila lebanonensis</name>
    <dbReference type="NCBI Taxonomy" id="7225"/>
    <lineage>
        <taxon>Eukaryota</taxon>
        <taxon>Metazoa</taxon>
        <taxon>Ecdysozoa</taxon>
        <taxon>Arthropoda</taxon>
        <taxon>Hexapoda</taxon>
        <taxon>Insecta</taxon>
        <taxon>Pterygota</taxon>
        <taxon>Neoptera</taxon>
        <taxon>Endopterygota</taxon>
        <taxon>Diptera</taxon>
        <taxon>Brachycera</taxon>
        <taxon>Muscomorpha</taxon>
        <taxon>Ephydroidea</taxon>
        <taxon>Drosophilidae</taxon>
        <taxon>Scaptodrosophila</taxon>
    </lineage>
</organism>
<dbReference type="InterPro" id="IPR050230">
    <property type="entry name" value="CALM/Myosin/TropC-like"/>
</dbReference>
<name>A0A6J2UHU5_DROLE</name>
<dbReference type="FunFam" id="1.10.238.10:FF:000001">
    <property type="entry name" value="Calmodulin 1"/>
    <property type="match status" value="1"/>
</dbReference>
<accession>A0A6J2UHU5</accession>
<dbReference type="FunFam" id="1.10.238.10:FF:000178">
    <property type="entry name" value="Calmodulin-2 A"/>
    <property type="match status" value="1"/>
</dbReference>